<name>A0ABX8Y9F1_ANETH</name>
<keyword evidence="2" id="KW-1185">Reference proteome</keyword>
<reference evidence="1 2" key="1">
    <citation type="submission" date="2021-08" db="EMBL/GenBank/DDBJ databases">
        <title>Complete genome sequence of the strain Aneurinibacillus thermoaerophilus CCM 8960.</title>
        <authorList>
            <person name="Musilova J."/>
            <person name="Kourilova X."/>
            <person name="Pernicova I."/>
            <person name="Bezdicek M."/>
            <person name="Lengerova M."/>
            <person name="Obruca S."/>
            <person name="Sedlar K."/>
        </authorList>
    </citation>
    <scope>NUCLEOTIDE SEQUENCE [LARGE SCALE GENOMIC DNA]</scope>
    <source>
        <strain evidence="1 2">CCM 8960</strain>
    </source>
</reference>
<organism evidence="1 2">
    <name type="scientific">Aneurinibacillus thermoaerophilus</name>
    <dbReference type="NCBI Taxonomy" id="143495"/>
    <lineage>
        <taxon>Bacteria</taxon>
        <taxon>Bacillati</taxon>
        <taxon>Bacillota</taxon>
        <taxon>Bacilli</taxon>
        <taxon>Bacillales</taxon>
        <taxon>Paenibacillaceae</taxon>
        <taxon>Aneurinibacillus group</taxon>
        <taxon>Aneurinibacillus</taxon>
    </lineage>
</organism>
<protein>
    <submittedName>
        <fullName evidence="1">Uncharacterized protein</fullName>
    </submittedName>
</protein>
<dbReference type="EMBL" id="CP080764">
    <property type="protein sequence ID" value="QYY42317.1"/>
    <property type="molecule type" value="Genomic_DNA"/>
</dbReference>
<accession>A0ABX8Y9F1</accession>
<dbReference type="RefSeq" id="WP_057897681.1">
    <property type="nucleotide sequence ID" value="NZ_CP080764.1"/>
</dbReference>
<sequence>MRKIRLFGRRQQQQDPCMGVKQGQVSISEDLLMIQQLADNGENPWRLNPVQTARQIGIEKLGFAPTDVFRFQRYYMDYSLGLNYALVQAQHGPCLFLIELYQPVRQGSTGIWAVERVAIVND</sequence>
<proteinExistence type="predicted"/>
<dbReference type="Proteomes" id="UP000826616">
    <property type="component" value="Chromosome"/>
</dbReference>
<evidence type="ECO:0000313" key="2">
    <source>
        <dbReference type="Proteomes" id="UP000826616"/>
    </source>
</evidence>
<dbReference type="GeneID" id="97142866"/>
<evidence type="ECO:0000313" key="1">
    <source>
        <dbReference type="EMBL" id="QYY42317.1"/>
    </source>
</evidence>
<gene>
    <name evidence="1" type="ORF">K3F53_15900</name>
</gene>